<evidence type="ECO:0000313" key="20">
    <source>
        <dbReference type="Proteomes" id="UP000231358"/>
    </source>
</evidence>
<proteinExistence type="inferred from homology"/>
<dbReference type="EMBL" id="ML737112">
    <property type="protein sequence ID" value="KAE8347874.1"/>
    <property type="molecule type" value="Genomic_DNA"/>
</dbReference>
<sequence>MFSTIMFMYYALAIGASAFGVVSAESYTELYRPQYHFTPASNWMNDPNGLLFHHGTYHLFYQYNPGGDTWGAMSWGHATSTDLVHWKHQPVALLARGYPDKITEMFFSGTAVADTQNSSGFGINGTTPLVAIYTSMYPQAQILPSGKSVEANQQAQSIAYSLDDGMTWTTYDAGNPVILAPPADYADQILDFRDPSVFWHSGSGQWVAVVSLAKLHKLVIYTSTNLKEWKHVSEFGPANAVGGVWECPSLFPLPLDGDDESLKWIVQLGLNPGGPPGTTGSGTQYFVGDFDGTSFTPDPKSLEETNWMDWGPDFYAALSFGGLPTEDRINIAWMNNWQYAAAIPTHPWRSASTIPRRLSLRTLNGTATLVQEPIVQQQSSYRRHWSSVPEGTTRLNMTGKTLDATLSFSESTSTEFGLIVRASEDMSEQTRVGYNFATKQIFVDRTKSGESGFDGTFPDMYHAPLVTNEETITLRVLVDWSSVEVFAGTGEAVITAQIFPRNDSVGMRLFSTGGKTSGVELRAHQVPSVWSV</sequence>
<keyword evidence="8 14" id="KW-0326">Glycosidase</keyword>
<dbReference type="PROSITE" id="PS00609">
    <property type="entry name" value="GLYCOSYL_HYDROL_F32"/>
    <property type="match status" value="1"/>
</dbReference>
<dbReference type="GO" id="GO:0005737">
    <property type="term" value="C:cytoplasm"/>
    <property type="evidence" value="ECO:0007669"/>
    <property type="project" value="TreeGrafter"/>
</dbReference>
<keyword evidence="5 14" id="KW-0378">Hydrolase</keyword>
<evidence type="ECO:0000256" key="2">
    <source>
        <dbReference type="ARBA" id="ARBA00009902"/>
    </source>
</evidence>
<protein>
    <recommendedName>
        <fullName evidence="13">Extracellular exo-inulinase inuE</fullName>
        <ecNumber evidence="12">3.2.1.80</ecNumber>
    </recommendedName>
</protein>
<evidence type="ECO:0000313" key="19">
    <source>
        <dbReference type="EMBL" id="PIG87936.1"/>
    </source>
</evidence>
<evidence type="ECO:0000256" key="1">
    <source>
        <dbReference type="ARBA" id="ARBA00004613"/>
    </source>
</evidence>
<evidence type="ECO:0000256" key="13">
    <source>
        <dbReference type="ARBA" id="ARBA00068321"/>
    </source>
</evidence>
<dbReference type="GO" id="GO:0000272">
    <property type="term" value="P:polysaccharide catabolic process"/>
    <property type="evidence" value="ECO:0007669"/>
    <property type="project" value="UniProtKB-KW"/>
</dbReference>
<gene>
    <name evidence="19" type="ORF">AARAC_000850</name>
    <name evidence="18" type="ORF">BDV24DRAFT_157354</name>
</gene>
<dbReference type="InterPro" id="IPR013320">
    <property type="entry name" value="ConA-like_dom_sf"/>
</dbReference>
<dbReference type="Pfam" id="PF08244">
    <property type="entry name" value="Glyco_hydro_32C"/>
    <property type="match status" value="1"/>
</dbReference>
<evidence type="ECO:0000256" key="8">
    <source>
        <dbReference type="ARBA" id="ARBA00023295"/>
    </source>
</evidence>
<dbReference type="SUPFAM" id="SSF75005">
    <property type="entry name" value="Arabinanase/levansucrase/invertase"/>
    <property type="match status" value="1"/>
</dbReference>
<reference evidence="18" key="2">
    <citation type="submission" date="2019-04" db="EMBL/GenBank/DDBJ databases">
        <title>Friends and foes A comparative genomics study of 23 Aspergillus species from section Flavi.</title>
        <authorList>
            <consortium name="DOE Joint Genome Institute"/>
            <person name="Kjaerbolling I."/>
            <person name="Vesth T."/>
            <person name="Frisvad J.C."/>
            <person name="Nybo J.L."/>
            <person name="Theobald S."/>
            <person name="Kildgaard S."/>
            <person name="Isbrandt T."/>
            <person name="Kuo A."/>
            <person name="Sato A."/>
            <person name="Lyhne E.K."/>
            <person name="Kogle M.E."/>
            <person name="Wiebenga A."/>
            <person name="Kun R.S."/>
            <person name="Lubbers R.J."/>
            <person name="Makela M.R."/>
            <person name="Barry K."/>
            <person name="Chovatia M."/>
            <person name="Clum A."/>
            <person name="Daum C."/>
            <person name="Haridas S."/>
            <person name="He G."/>
            <person name="LaButti K."/>
            <person name="Lipzen A."/>
            <person name="Mondo S."/>
            <person name="Riley R."/>
            <person name="Salamov A."/>
            <person name="Simmons B.A."/>
            <person name="Magnuson J.K."/>
            <person name="Henrissat B."/>
            <person name="Mortensen U.H."/>
            <person name="Larsen T.O."/>
            <person name="Devries R.P."/>
            <person name="Grigoriev I.V."/>
            <person name="Machida M."/>
            <person name="Baker S.E."/>
            <person name="Andersen M.R."/>
        </authorList>
    </citation>
    <scope>NUCLEOTIDE SEQUENCE</scope>
    <source>
        <strain evidence="18">CBS 117612</strain>
    </source>
</reference>
<dbReference type="Gene3D" id="2.60.120.560">
    <property type="entry name" value="Exo-inulinase, domain 1"/>
    <property type="match status" value="1"/>
</dbReference>
<dbReference type="CDD" id="cd18622">
    <property type="entry name" value="GH32_Inu-like"/>
    <property type="match status" value="1"/>
</dbReference>
<comment type="similarity">
    <text evidence="2 14">Belongs to the glycosyl hydrolase 32 family.</text>
</comment>
<dbReference type="GO" id="GO:0005987">
    <property type="term" value="P:sucrose catabolic process"/>
    <property type="evidence" value="ECO:0007669"/>
    <property type="project" value="TreeGrafter"/>
</dbReference>
<evidence type="ECO:0000259" key="17">
    <source>
        <dbReference type="Pfam" id="PF08244"/>
    </source>
</evidence>
<dbReference type="GO" id="GO:0051669">
    <property type="term" value="F:fructan beta-fructosidase activity"/>
    <property type="evidence" value="ECO:0007669"/>
    <property type="project" value="UniProtKB-EC"/>
</dbReference>
<dbReference type="GO" id="GO:0004575">
    <property type="term" value="F:sucrose alpha-glucosidase activity"/>
    <property type="evidence" value="ECO:0007669"/>
    <property type="project" value="TreeGrafter"/>
</dbReference>
<dbReference type="Proteomes" id="UP000231358">
    <property type="component" value="Unassembled WGS sequence"/>
</dbReference>
<feature type="domain" description="Glycosyl hydrolase family 32 C-terminal" evidence="17">
    <location>
        <begin position="376"/>
        <end position="523"/>
    </location>
</feature>
<dbReference type="AlphaFoldDB" id="A0A2G7G511"/>
<dbReference type="PANTHER" id="PTHR42800">
    <property type="entry name" value="EXOINULINASE INUD (AFU_ORTHOLOGUE AFUA_5G00480)"/>
    <property type="match status" value="1"/>
</dbReference>
<dbReference type="STRING" id="656916.A0A2G7G511"/>
<keyword evidence="6" id="KW-0325">Glycoprotein</keyword>
<comment type="function">
    <text evidence="11">Exo-inulinase involved in utilization of the plant storage polymer inulin, consisting of fructooligosaccharides with a degree of polymerization (DP) value from 2 to 60. Splits off terminal fructose units successively from the non-reducing end of the inulin molecule, and also hydrolyze sucrose and raffinose.</text>
</comment>
<name>A0A2G7G511_9EURO</name>
<evidence type="ECO:0000259" key="16">
    <source>
        <dbReference type="Pfam" id="PF00251"/>
    </source>
</evidence>
<dbReference type="GO" id="GO:0005576">
    <property type="term" value="C:extracellular region"/>
    <property type="evidence" value="ECO:0007669"/>
    <property type="project" value="UniProtKB-SubCell"/>
</dbReference>
<comment type="catalytic activity">
    <reaction evidence="10">
        <text>Hydrolysis of terminal, non-reducing (2-&gt;1)- and (2-&gt;6)-linked beta-D-fructofuranose residues in fructans.</text>
        <dbReference type="EC" id="3.2.1.80"/>
    </reaction>
</comment>
<dbReference type="SUPFAM" id="SSF49899">
    <property type="entry name" value="Concanavalin A-like lectins/glucanases"/>
    <property type="match status" value="1"/>
</dbReference>
<evidence type="ECO:0000256" key="15">
    <source>
        <dbReference type="SAM" id="SignalP"/>
    </source>
</evidence>
<accession>A0A2G7G511</accession>
<keyword evidence="7" id="KW-0119">Carbohydrate metabolism</keyword>
<keyword evidence="4 15" id="KW-0732">Signal</keyword>
<evidence type="ECO:0000256" key="9">
    <source>
        <dbReference type="ARBA" id="ARBA00023326"/>
    </source>
</evidence>
<evidence type="ECO:0000256" key="14">
    <source>
        <dbReference type="RuleBase" id="RU362110"/>
    </source>
</evidence>
<organism evidence="19 20">
    <name type="scientific">Aspergillus arachidicola</name>
    <dbReference type="NCBI Taxonomy" id="656916"/>
    <lineage>
        <taxon>Eukaryota</taxon>
        <taxon>Fungi</taxon>
        <taxon>Dikarya</taxon>
        <taxon>Ascomycota</taxon>
        <taxon>Pezizomycotina</taxon>
        <taxon>Eurotiomycetes</taxon>
        <taxon>Eurotiomycetidae</taxon>
        <taxon>Eurotiales</taxon>
        <taxon>Aspergillaceae</taxon>
        <taxon>Aspergillus</taxon>
        <taxon>Aspergillus subgen. Circumdati</taxon>
    </lineage>
</organism>
<evidence type="ECO:0000313" key="18">
    <source>
        <dbReference type="EMBL" id="KAE8347874.1"/>
    </source>
</evidence>
<reference evidence="19 20" key="1">
    <citation type="submission" date="2017-05" db="EMBL/GenBank/DDBJ databases">
        <title>Genome sequence for an aflatoxigenic pathogen of Argentinian peanut, Aspergillus arachidicola.</title>
        <authorList>
            <person name="Moore G."/>
            <person name="Beltz S.B."/>
            <person name="Mack B.M."/>
        </authorList>
    </citation>
    <scope>NUCLEOTIDE SEQUENCE [LARGE SCALE GENOMIC DNA]</scope>
    <source>
        <strain evidence="19 20">CBS 117610</strain>
    </source>
</reference>
<comment type="subcellular location">
    <subcellularLocation>
        <location evidence="1">Secreted</location>
    </subcellularLocation>
</comment>
<evidence type="ECO:0000256" key="12">
    <source>
        <dbReference type="ARBA" id="ARBA00066486"/>
    </source>
</evidence>
<feature type="signal peptide" evidence="15">
    <location>
        <begin position="1"/>
        <end position="24"/>
    </location>
</feature>
<keyword evidence="3" id="KW-0964">Secreted</keyword>
<keyword evidence="20" id="KW-1185">Reference proteome</keyword>
<dbReference type="GO" id="GO:0051670">
    <property type="term" value="F:inulinase activity"/>
    <property type="evidence" value="ECO:0007669"/>
    <property type="project" value="UniProtKB-ARBA"/>
</dbReference>
<dbReference type="OrthoDB" id="202537at2759"/>
<dbReference type="FunFam" id="2.60.120.560:FF:000003">
    <property type="entry name" value="Extracellular exo-inulinase inuE"/>
    <property type="match status" value="1"/>
</dbReference>
<dbReference type="EC" id="3.2.1.80" evidence="12"/>
<evidence type="ECO:0000256" key="4">
    <source>
        <dbReference type="ARBA" id="ARBA00022729"/>
    </source>
</evidence>
<dbReference type="InterPro" id="IPR023296">
    <property type="entry name" value="Glyco_hydro_beta-prop_sf"/>
</dbReference>
<dbReference type="Pfam" id="PF00251">
    <property type="entry name" value="Glyco_hydro_32N"/>
    <property type="match status" value="1"/>
</dbReference>
<dbReference type="EMBL" id="NEXV01000122">
    <property type="protein sequence ID" value="PIG87936.1"/>
    <property type="molecule type" value="Genomic_DNA"/>
</dbReference>
<dbReference type="Proteomes" id="UP000325558">
    <property type="component" value="Unassembled WGS sequence"/>
</dbReference>
<dbReference type="Gene3D" id="2.115.10.20">
    <property type="entry name" value="Glycosyl hydrolase domain, family 43"/>
    <property type="match status" value="1"/>
</dbReference>
<keyword evidence="9" id="KW-0624">Polysaccharide degradation</keyword>
<dbReference type="InterPro" id="IPR013189">
    <property type="entry name" value="Glyco_hydro_32_C"/>
</dbReference>
<evidence type="ECO:0000256" key="6">
    <source>
        <dbReference type="ARBA" id="ARBA00023180"/>
    </source>
</evidence>
<dbReference type="InterPro" id="IPR018053">
    <property type="entry name" value="Glyco_hydro_32_AS"/>
</dbReference>
<dbReference type="PANTHER" id="PTHR42800:SF1">
    <property type="entry name" value="EXOINULINASE INUD (AFU_ORTHOLOGUE AFUA_5G00480)"/>
    <property type="match status" value="1"/>
</dbReference>
<dbReference type="SMART" id="SM00640">
    <property type="entry name" value="Glyco_32"/>
    <property type="match status" value="1"/>
</dbReference>
<evidence type="ECO:0000256" key="5">
    <source>
        <dbReference type="ARBA" id="ARBA00022801"/>
    </source>
</evidence>
<feature type="chain" id="PRO_5040675022" description="Extracellular exo-inulinase inuE" evidence="15">
    <location>
        <begin position="25"/>
        <end position="532"/>
    </location>
</feature>
<evidence type="ECO:0000256" key="11">
    <source>
        <dbReference type="ARBA" id="ARBA00057274"/>
    </source>
</evidence>
<dbReference type="InterPro" id="IPR001362">
    <property type="entry name" value="Glyco_hydro_32"/>
</dbReference>
<evidence type="ECO:0000256" key="10">
    <source>
        <dbReference type="ARBA" id="ARBA00052369"/>
    </source>
</evidence>
<feature type="domain" description="Glycosyl hydrolase family 32 N-terminal" evidence="16">
    <location>
        <begin position="36"/>
        <end position="373"/>
    </location>
</feature>
<evidence type="ECO:0000256" key="7">
    <source>
        <dbReference type="ARBA" id="ARBA00023277"/>
    </source>
</evidence>
<dbReference type="FunFam" id="2.115.10.20:FF:000002">
    <property type="entry name" value="Invertase 2"/>
    <property type="match status" value="1"/>
</dbReference>
<evidence type="ECO:0000256" key="3">
    <source>
        <dbReference type="ARBA" id="ARBA00022525"/>
    </source>
</evidence>
<dbReference type="InterPro" id="IPR013148">
    <property type="entry name" value="Glyco_hydro_32_N"/>
</dbReference>